<reference evidence="2 3" key="1">
    <citation type="submission" date="2015-01" db="EMBL/GenBank/DDBJ databases">
        <title>The Genome Sequence of Cladophialophora immunda CBS83496.</title>
        <authorList>
            <consortium name="The Broad Institute Genomics Platform"/>
            <person name="Cuomo C."/>
            <person name="de Hoog S."/>
            <person name="Gorbushina A."/>
            <person name="Stielow B."/>
            <person name="Teixiera M."/>
            <person name="Abouelleil A."/>
            <person name="Chapman S.B."/>
            <person name="Priest M."/>
            <person name="Young S.K."/>
            <person name="Wortman J."/>
            <person name="Nusbaum C."/>
            <person name="Birren B."/>
        </authorList>
    </citation>
    <scope>NUCLEOTIDE SEQUENCE [LARGE SCALE GENOMIC DNA]</scope>
    <source>
        <strain evidence="2 3">CBS 83496</strain>
    </source>
</reference>
<proteinExistence type="predicted"/>
<dbReference type="GeneID" id="27346453"/>
<dbReference type="HOGENOM" id="CLU_063481_0_0_1"/>
<feature type="region of interest" description="Disordered" evidence="1">
    <location>
        <begin position="1"/>
        <end position="46"/>
    </location>
</feature>
<dbReference type="RefSeq" id="XP_016247744.1">
    <property type="nucleotide sequence ID" value="XM_016394325.1"/>
</dbReference>
<dbReference type="VEuPathDB" id="FungiDB:PV07_07259"/>
<accession>A0A0D2C8Y0</accession>
<dbReference type="EMBL" id="KN847043">
    <property type="protein sequence ID" value="KIW27528.1"/>
    <property type="molecule type" value="Genomic_DNA"/>
</dbReference>
<feature type="compositionally biased region" description="Basic and acidic residues" evidence="1">
    <location>
        <begin position="1"/>
        <end position="19"/>
    </location>
</feature>
<feature type="compositionally biased region" description="Basic and acidic residues" evidence="1">
    <location>
        <begin position="342"/>
        <end position="356"/>
    </location>
</feature>
<name>A0A0D2C8Y0_9EURO</name>
<feature type="region of interest" description="Disordered" evidence="1">
    <location>
        <begin position="323"/>
        <end position="371"/>
    </location>
</feature>
<gene>
    <name evidence="2" type="ORF">PV07_07259</name>
</gene>
<dbReference type="OrthoDB" id="4144482at2759"/>
<evidence type="ECO:0000313" key="2">
    <source>
        <dbReference type="EMBL" id="KIW27528.1"/>
    </source>
</evidence>
<sequence length="371" mass="42555">MKKISQDRRMTSPRTDADPLRVVAAHSDSHSDCSDSPRPPQDPLDLNTTTSELQILVHQLERRLAGYMPDRLRYRLSAEDFTRLTGEYEQKLRWQESVRYDYFSDTHEFVLRIPKRKHEVVHSGFSRLLQKKIEQLCAKHQVVCPFELLRESDIEAEQGDVFMPDDQIMCLDAEQPGLVLEVGNSQAVKDLEKKARRIIKAGKGQIRQVVTVKLHQDSQVDLTVWRPCITSDCPPRLTAEHVDQVIRNTNAEPVPGAQLEIPMAEMAPPKLLPDSLRNETIIITAEELCGIVKRAEDFHNNVAKDRYEDFPTDLEWTLSPASSISTGLSQEDDEQQESMPENECKSARTFRSDKPYRSPIKMRARKVNKQD</sequence>
<protein>
    <recommendedName>
        <fullName evidence="4">Restriction endonuclease domain-containing protein</fullName>
    </recommendedName>
</protein>
<evidence type="ECO:0000313" key="3">
    <source>
        <dbReference type="Proteomes" id="UP000054466"/>
    </source>
</evidence>
<evidence type="ECO:0008006" key="4">
    <source>
        <dbReference type="Google" id="ProtNLM"/>
    </source>
</evidence>
<evidence type="ECO:0000256" key="1">
    <source>
        <dbReference type="SAM" id="MobiDB-lite"/>
    </source>
</evidence>
<feature type="compositionally biased region" description="Basic residues" evidence="1">
    <location>
        <begin position="360"/>
        <end position="371"/>
    </location>
</feature>
<dbReference type="Proteomes" id="UP000054466">
    <property type="component" value="Unassembled WGS sequence"/>
</dbReference>
<organism evidence="2 3">
    <name type="scientific">Cladophialophora immunda</name>
    <dbReference type="NCBI Taxonomy" id="569365"/>
    <lineage>
        <taxon>Eukaryota</taxon>
        <taxon>Fungi</taxon>
        <taxon>Dikarya</taxon>
        <taxon>Ascomycota</taxon>
        <taxon>Pezizomycotina</taxon>
        <taxon>Eurotiomycetes</taxon>
        <taxon>Chaetothyriomycetidae</taxon>
        <taxon>Chaetothyriales</taxon>
        <taxon>Herpotrichiellaceae</taxon>
        <taxon>Cladophialophora</taxon>
    </lineage>
</organism>
<dbReference type="AlphaFoldDB" id="A0A0D2C8Y0"/>
<keyword evidence="3" id="KW-1185">Reference proteome</keyword>